<sequence>MASEYFVDLCFIKPHTDAGAPFPELEAQLGALFSSQAAITVERKQDDGLEIAVAQVSGLSAWTTEQDVISHLEKHMPLDSLDWLNGYRIQVILKEDAGPCRLKRRGEKHELGIAAANV</sequence>
<comment type="caution">
    <text evidence="1">The sequence shown here is derived from an EMBL/GenBank/DDBJ whole genome shotgun (WGS) entry which is preliminary data.</text>
</comment>
<organism evidence="1 2">
    <name type="scientific">Paenibacillus solanacearum</name>
    <dbReference type="NCBI Taxonomy" id="2048548"/>
    <lineage>
        <taxon>Bacteria</taxon>
        <taxon>Bacillati</taxon>
        <taxon>Bacillota</taxon>
        <taxon>Bacilli</taxon>
        <taxon>Bacillales</taxon>
        <taxon>Paenibacillaceae</taxon>
        <taxon>Paenibacillus</taxon>
    </lineage>
</organism>
<keyword evidence="2" id="KW-1185">Reference proteome</keyword>
<accession>A0A916K7H3</accession>
<dbReference type="Proteomes" id="UP000693672">
    <property type="component" value="Unassembled WGS sequence"/>
</dbReference>
<evidence type="ECO:0000313" key="1">
    <source>
        <dbReference type="EMBL" id="CAG7641618.1"/>
    </source>
</evidence>
<proteinExistence type="predicted"/>
<evidence type="ECO:0000313" key="2">
    <source>
        <dbReference type="Proteomes" id="UP000693672"/>
    </source>
</evidence>
<name>A0A916K7H3_9BACL</name>
<protein>
    <submittedName>
        <fullName evidence="1">Uncharacterized protein</fullName>
    </submittedName>
</protein>
<dbReference type="RefSeq" id="WP_218093977.1">
    <property type="nucleotide sequence ID" value="NZ_CAJVAS010000022.1"/>
</dbReference>
<reference evidence="1" key="1">
    <citation type="submission" date="2021-06" db="EMBL/GenBank/DDBJ databases">
        <authorList>
            <person name="Criscuolo A."/>
        </authorList>
    </citation>
    <scope>NUCLEOTIDE SEQUENCE</scope>
    <source>
        <strain evidence="1">CIP111600</strain>
    </source>
</reference>
<gene>
    <name evidence="1" type="ORF">PAESOLCIP111_04251</name>
</gene>
<dbReference type="AlphaFoldDB" id="A0A916K7H3"/>
<dbReference type="EMBL" id="CAJVAS010000022">
    <property type="protein sequence ID" value="CAG7641618.1"/>
    <property type="molecule type" value="Genomic_DNA"/>
</dbReference>